<comment type="caution">
    <text evidence="2">The sequence shown here is derived from an EMBL/GenBank/DDBJ whole genome shotgun (WGS) entry which is preliminary data.</text>
</comment>
<dbReference type="VEuPathDB" id="FungiDB:CH63R_00133"/>
<dbReference type="AlphaFoldDB" id="A0A1B7YSF7"/>
<dbReference type="GeneID" id="28859215"/>
<protein>
    <submittedName>
        <fullName evidence="2">Uncharacterized protein</fullName>
    </submittedName>
</protein>
<dbReference type="Proteomes" id="UP000092177">
    <property type="component" value="Chromosome 1"/>
</dbReference>
<sequence length="111" mass="12539">MEVSPVTSIEAEGRKARKREDDEEIKNRVAGFAPRPNQNATHKTVSAWEGVAEPTNGHVPIFRTQRNDEVTRNILTGNAGVRIVFELRGRMYSTLHAMVKYDEFELLSIEG</sequence>
<dbReference type="KEGG" id="chig:CH63R_00133"/>
<dbReference type="RefSeq" id="XP_018163470.1">
    <property type="nucleotide sequence ID" value="XM_018295108.1"/>
</dbReference>
<reference evidence="3" key="1">
    <citation type="journal article" date="2017" name="BMC Genomics">
        <title>Gapless genome assembly of Colletotrichum higginsianum reveals chromosome structure and association of transposable elements with secondary metabolite gene clusters.</title>
        <authorList>
            <person name="Dallery J.-F."/>
            <person name="Lapalu N."/>
            <person name="Zampounis A."/>
            <person name="Pigne S."/>
            <person name="Luyten I."/>
            <person name="Amselem J."/>
            <person name="Wittenberg A.H.J."/>
            <person name="Zhou S."/>
            <person name="de Queiroz M.V."/>
            <person name="Robin G.P."/>
            <person name="Auger A."/>
            <person name="Hainaut M."/>
            <person name="Henrissat B."/>
            <person name="Kim K.-T."/>
            <person name="Lee Y.-H."/>
            <person name="Lespinet O."/>
            <person name="Schwartz D.C."/>
            <person name="Thon M.R."/>
            <person name="O'Connell R.J."/>
        </authorList>
    </citation>
    <scope>NUCLEOTIDE SEQUENCE [LARGE SCALE GENOMIC DNA]</scope>
    <source>
        <strain evidence="3">IMI 349063</strain>
    </source>
</reference>
<feature type="compositionally biased region" description="Basic and acidic residues" evidence="1">
    <location>
        <begin position="11"/>
        <end position="20"/>
    </location>
</feature>
<evidence type="ECO:0000313" key="2">
    <source>
        <dbReference type="EMBL" id="OBR14953.1"/>
    </source>
</evidence>
<keyword evidence="3" id="KW-1185">Reference proteome</keyword>
<accession>A0A1B7YSF7</accession>
<name>A0A1B7YSF7_COLHI</name>
<gene>
    <name evidence="2" type="ORF">CH63R_00133</name>
</gene>
<proteinExistence type="predicted"/>
<evidence type="ECO:0000313" key="3">
    <source>
        <dbReference type="Proteomes" id="UP000092177"/>
    </source>
</evidence>
<feature type="region of interest" description="Disordered" evidence="1">
    <location>
        <begin position="1"/>
        <end position="25"/>
    </location>
</feature>
<dbReference type="EMBL" id="LTAN01000001">
    <property type="protein sequence ID" value="OBR14953.1"/>
    <property type="molecule type" value="Genomic_DNA"/>
</dbReference>
<evidence type="ECO:0000256" key="1">
    <source>
        <dbReference type="SAM" id="MobiDB-lite"/>
    </source>
</evidence>
<organism evidence="2 3">
    <name type="scientific">Colletotrichum higginsianum (strain IMI 349063)</name>
    <name type="common">Crucifer anthracnose fungus</name>
    <dbReference type="NCBI Taxonomy" id="759273"/>
    <lineage>
        <taxon>Eukaryota</taxon>
        <taxon>Fungi</taxon>
        <taxon>Dikarya</taxon>
        <taxon>Ascomycota</taxon>
        <taxon>Pezizomycotina</taxon>
        <taxon>Sordariomycetes</taxon>
        <taxon>Hypocreomycetidae</taxon>
        <taxon>Glomerellales</taxon>
        <taxon>Glomerellaceae</taxon>
        <taxon>Colletotrichum</taxon>
        <taxon>Colletotrichum destructivum species complex</taxon>
    </lineage>
</organism>